<keyword evidence="4 8" id="KW-0812">Transmembrane</keyword>
<feature type="transmembrane region" description="Helical" evidence="8">
    <location>
        <begin position="17"/>
        <end position="38"/>
    </location>
</feature>
<evidence type="ECO:0000313" key="11">
    <source>
        <dbReference type="Proteomes" id="UP000054770"/>
    </source>
</evidence>
<evidence type="ECO:0000256" key="7">
    <source>
        <dbReference type="ARBA" id="ARBA00034247"/>
    </source>
</evidence>
<comment type="catalytic activity">
    <reaction evidence="7">
        <text>2 GTP = 3',3'-c-di-GMP + 2 diphosphate</text>
        <dbReference type="Rhea" id="RHEA:24898"/>
        <dbReference type="ChEBI" id="CHEBI:33019"/>
        <dbReference type="ChEBI" id="CHEBI:37565"/>
        <dbReference type="ChEBI" id="CHEBI:58805"/>
        <dbReference type="EC" id="2.7.7.65"/>
    </reaction>
</comment>
<dbReference type="GO" id="GO:0043709">
    <property type="term" value="P:cell adhesion involved in single-species biofilm formation"/>
    <property type="evidence" value="ECO:0007669"/>
    <property type="project" value="TreeGrafter"/>
</dbReference>
<dbReference type="GO" id="GO:0005886">
    <property type="term" value="C:plasma membrane"/>
    <property type="evidence" value="ECO:0007669"/>
    <property type="project" value="UniProtKB-SubCell"/>
</dbReference>
<comment type="caution">
    <text evidence="10">The sequence shown here is derived from an EMBL/GenBank/DDBJ whole genome shotgun (WGS) entry which is preliminary data.</text>
</comment>
<dbReference type="Gene3D" id="3.30.450.20">
    <property type="entry name" value="PAS domain"/>
    <property type="match status" value="2"/>
</dbReference>
<keyword evidence="11" id="KW-1185">Reference proteome</keyword>
<organism evidence="10 11">
    <name type="scientific">Caballeronia choica</name>
    <dbReference type="NCBI Taxonomy" id="326476"/>
    <lineage>
        <taxon>Bacteria</taxon>
        <taxon>Pseudomonadati</taxon>
        <taxon>Pseudomonadota</taxon>
        <taxon>Betaproteobacteria</taxon>
        <taxon>Burkholderiales</taxon>
        <taxon>Burkholderiaceae</taxon>
        <taxon>Caballeronia</taxon>
    </lineage>
</organism>
<dbReference type="EC" id="2.7.7.65" evidence="2"/>
<dbReference type="FunFam" id="3.30.70.270:FF:000001">
    <property type="entry name" value="Diguanylate cyclase domain protein"/>
    <property type="match status" value="1"/>
</dbReference>
<dbReference type="Proteomes" id="UP000054770">
    <property type="component" value="Unassembled WGS sequence"/>
</dbReference>
<accession>A0A158JJA6</accession>
<evidence type="ECO:0000256" key="6">
    <source>
        <dbReference type="ARBA" id="ARBA00023136"/>
    </source>
</evidence>
<dbReference type="OrthoDB" id="9813903at2"/>
<dbReference type="PANTHER" id="PTHR45138">
    <property type="entry name" value="REGULATORY COMPONENTS OF SENSORY TRANSDUCTION SYSTEM"/>
    <property type="match status" value="1"/>
</dbReference>
<dbReference type="InterPro" id="IPR000160">
    <property type="entry name" value="GGDEF_dom"/>
</dbReference>
<dbReference type="NCBIfam" id="TIGR00254">
    <property type="entry name" value="GGDEF"/>
    <property type="match status" value="1"/>
</dbReference>
<dbReference type="InterPro" id="IPR043128">
    <property type="entry name" value="Rev_trsase/Diguanyl_cyclase"/>
</dbReference>
<evidence type="ECO:0000256" key="1">
    <source>
        <dbReference type="ARBA" id="ARBA00004651"/>
    </source>
</evidence>
<evidence type="ECO:0000259" key="9">
    <source>
        <dbReference type="PROSITE" id="PS50887"/>
    </source>
</evidence>
<dbReference type="RefSeq" id="WP_087645955.1">
    <property type="nucleotide sequence ID" value="NZ_FCON02000042.1"/>
</dbReference>
<dbReference type="Pfam" id="PF02743">
    <property type="entry name" value="dCache_1"/>
    <property type="match status" value="1"/>
</dbReference>
<protein>
    <recommendedName>
        <fullName evidence="2">diguanylate cyclase</fullName>
        <ecNumber evidence="2">2.7.7.65</ecNumber>
    </recommendedName>
</protein>
<dbReference type="CDD" id="cd01949">
    <property type="entry name" value="GGDEF"/>
    <property type="match status" value="1"/>
</dbReference>
<dbReference type="CDD" id="cd12914">
    <property type="entry name" value="PDC1_DGC_like"/>
    <property type="match status" value="1"/>
</dbReference>
<dbReference type="InterPro" id="IPR050469">
    <property type="entry name" value="Diguanylate_Cyclase"/>
</dbReference>
<dbReference type="SUPFAM" id="SSF55073">
    <property type="entry name" value="Nucleotide cyclase"/>
    <property type="match status" value="1"/>
</dbReference>
<reference evidence="10" key="1">
    <citation type="submission" date="2016-01" db="EMBL/GenBank/DDBJ databases">
        <authorList>
            <person name="Peeters C."/>
        </authorList>
    </citation>
    <scope>NUCLEOTIDE SEQUENCE [LARGE SCALE GENOMIC DNA]</scope>
    <source>
        <strain evidence="10">LMG 22940</strain>
    </source>
</reference>
<keyword evidence="3" id="KW-1003">Cell membrane</keyword>
<evidence type="ECO:0000313" key="10">
    <source>
        <dbReference type="EMBL" id="SAL68543.1"/>
    </source>
</evidence>
<dbReference type="PROSITE" id="PS50887">
    <property type="entry name" value="GGDEF"/>
    <property type="match status" value="1"/>
</dbReference>
<dbReference type="PANTHER" id="PTHR45138:SF9">
    <property type="entry name" value="DIGUANYLATE CYCLASE DGCM-RELATED"/>
    <property type="match status" value="1"/>
</dbReference>
<dbReference type="CDD" id="cd12915">
    <property type="entry name" value="PDC2_DGC_like"/>
    <property type="match status" value="1"/>
</dbReference>
<evidence type="ECO:0000256" key="8">
    <source>
        <dbReference type="SAM" id="Phobius"/>
    </source>
</evidence>
<dbReference type="InterPro" id="IPR029787">
    <property type="entry name" value="Nucleotide_cyclase"/>
</dbReference>
<evidence type="ECO:0000256" key="4">
    <source>
        <dbReference type="ARBA" id="ARBA00022692"/>
    </source>
</evidence>
<sequence length="510" mass="56325">MQKQFERVTHFFVSPRWVLTGGAVLLIAMFSICAVILWDGRQDAFGRAQDGARNTMLVIERDIARNIQIYDLSLQAVVEGIHDPRVTALPPDMRRGYLFDRAANAEFLGAVFVLDSNGNIVLDSRKDDPAVGNFADRDYFMAHRDRPDVGLYVSHPYRSRTRNLDPSIALSRRIDNPDGSFGGIVVIAVQLEYFHRLMSGLALGPHGTMALIREDGSLLMRAPYNEQVIGRDLRGTGPYTKMSQSMEGQFADIASIDGVKRFYSFKHLPGLPVIVEVATAETDIYENWRTRAWHIGIVMAAFGFAFAVLNLMFAYSLRQRARAESALKMLARLDSLTGLNNRRTLDEMLEREWRRANRSGQPLSILFVDIDRFKSYNDTYGHQAGDDVLANVANCIAGHLSRASDVAARYGGEEFVVVLPHTGREGALGLAETIRQAIASLGIAHAGSELHTVTVSIGVATWQAPGHVHDQGQSQSAHGGTLAAVLRAADDALYRAKQTGRNRVFGVQLA</sequence>
<keyword evidence="6 8" id="KW-0472">Membrane</keyword>
<dbReference type="Gene3D" id="3.30.70.270">
    <property type="match status" value="1"/>
</dbReference>
<proteinExistence type="predicted"/>
<dbReference type="AlphaFoldDB" id="A0A158JJA6"/>
<dbReference type="GO" id="GO:0052621">
    <property type="term" value="F:diguanylate cyclase activity"/>
    <property type="evidence" value="ECO:0007669"/>
    <property type="project" value="UniProtKB-EC"/>
</dbReference>
<dbReference type="InterPro" id="IPR033479">
    <property type="entry name" value="dCache_1"/>
</dbReference>
<gene>
    <name evidence="10" type="ORF">AWB68_03867</name>
</gene>
<dbReference type="EMBL" id="FCON02000042">
    <property type="protein sequence ID" value="SAL68543.1"/>
    <property type="molecule type" value="Genomic_DNA"/>
</dbReference>
<dbReference type="GO" id="GO:1902201">
    <property type="term" value="P:negative regulation of bacterial-type flagellum-dependent cell motility"/>
    <property type="evidence" value="ECO:0007669"/>
    <property type="project" value="TreeGrafter"/>
</dbReference>
<evidence type="ECO:0000256" key="2">
    <source>
        <dbReference type="ARBA" id="ARBA00012528"/>
    </source>
</evidence>
<feature type="transmembrane region" description="Helical" evidence="8">
    <location>
        <begin position="292"/>
        <end position="315"/>
    </location>
</feature>
<evidence type="ECO:0000256" key="5">
    <source>
        <dbReference type="ARBA" id="ARBA00022989"/>
    </source>
</evidence>
<feature type="domain" description="GGDEF" evidence="9">
    <location>
        <begin position="361"/>
        <end position="509"/>
    </location>
</feature>
<keyword evidence="5 8" id="KW-1133">Transmembrane helix</keyword>
<dbReference type="Pfam" id="PF00990">
    <property type="entry name" value="GGDEF"/>
    <property type="match status" value="1"/>
</dbReference>
<comment type="subcellular location">
    <subcellularLocation>
        <location evidence="1">Cell membrane</location>
        <topology evidence="1">Multi-pass membrane protein</topology>
    </subcellularLocation>
</comment>
<evidence type="ECO:0000256" key="3">
    <source>
        <dbReference type="ARBA" id="ARBA00022475"/>
    </source>
</evidence>
<dbReference type="SMART" id="SM00267">
    <property type="entry name" value="GGDEF"/>
    <property type="match status" value="1"/>
</dbReference>
<name>A0A158JJA6_9BURK</name>